<accession>A0A5C1E739</accession>
<dbReference type="GO" id="GO:0003677">
    <property type="term" value="F:DNA binding"/>
    <property type="evidence" value="ECO:0007669"/>
    <property type="project" value="InterPro"/>
</dbReference>
<dbReference type="Pfam" id="PF22495">
    <property type="entry name" value="HTH_92"/>
    <property type="match status" value="1"/>
</dbReference>
<dbReference type="InterPro" id="IPR055172">
    <property type="entry name" value="HTH_RsaL-like"/>
</dbReference>
<dbReference type="InterPro" id="IPR010982">
    <property type="entry name" value="Lambda_DNA-bd_dom_sf"/>
</dbReference>
<evidence type="ECO:0000313" key="2">
    <source>
        <dbReference type="EMBL" id="QEL64746.1"/>
    </source>
</evidence>
<evidence type="ECO:0000313" key="3">
    <source>
        <dbReference type="Proteomes" id="UP000323671"/>
    </source>
</evidence>
<dbReference type="KEGG" id="otr:OTERR_12700"/>
<dbReference type="Gene3D" id="1.10.260.40">
    <property type="entry name" value="lambda repressor-like DNA-binding domains"/>
    <property type="match status" value="1"/>
</dbReference>
<name>A0A5C1E739_9RHOO</name>
<keyword evidence="3" id="KW-1185">Reference proteome</keyword>
<organism evidence="2 3">
    <name type="scientific">Oryzomicrobium terrae</name>
    <dbReference type="NCBI Taxonomy" id="1735038"/>
    <lineage>
        <taxon>Bacteria</taxon>
        <taxon>Pseudomonadati</taxon>
        <taxon>Pseudomonadota</taxon>
        <taxon>Betaproteobacteria</taxon>
        <taxon>Rhodocyclales</taxon>
        <taxon>Rhodocyclaceae</taxon>
        <taxon>Oryzomicrobium</taxon>
    </lineage>
</organism>
<dbReference type="RefSeq" id="WP_149425197.1">
    <property type="nucleotide sequence ID" value="NZ_CP022579.1"/>
</dbReference>
<protein>
    <recommendedName>
        <fullName evidence="1">RsaL-like HTH domain-containing protein</fullName>
    </recommendedName>
</protein>
<evidence type="ECO:0000259" key="1">
    <source>
        <dbReference type="Pfam" id="PF22495"/>
    </source>
</evidence>
<dbReference type="CDD" id="cd00093">
    <property type="entry name" value="HTH_XRE"/>
    <property type="match status" value="1"/>
</dbReference>
<dbReference type="InterPro" id="IPR001387">
    <property type="entry name" value="Cro/C1-type_HTH"/>
</dbReference>
<dbReference type="EMBL" id="CP022579">
    <property type="protein sequence ID" value="QEL64746.1"/>
    <property type="molecule type" value="Genomic_DNA"/>
</dbReference>
<proteinExistence type="predicted"/>
<dbReference type="AlphaFoldDB" id="A0A5C1E739"/>
<feature type="domain" description="RsaL-like HTH" evidence="1">
    <location>
        <begin position="11"/>
        <end position="55"/>
    </location>
</feature>
<reference evidence="2 3" key="1">
    <citation type="submission" date="2017-07" db="EMBL/GenBank/DDBJ databases">
        <title>Complete genome sequence of Oryzomicrobium terrae TPP412.</title>
        <authorList>
            <person name="Chiu L.-W."/>
            <person name="Lo K.-J."/>
            <person name="Tsai Y.-M."/>
            <person name="Lin S.-S."/>
            <person name="Kuo C.-H."/>
            <person name="Liu C.-T."/>
        </authorList>
    </citation>
    <scope>NUCLEOTIDE SEQUENCE [LARGE SCALE GENOMIC DNA]</scope>
    <source>
        <strain evidence="2 3">TPP412</strain>
    </source>
</reference>
<sequence>MENQINGEFCRDLRQRKGLNQGKFWSAVHVTQSCGSRYETGRDIPEPVATLVRLVHVEGIDLAGVTGKDVAVAKQLKEANPKLYKELAKDAAKAAKAAQ</sequence>
<gene>
    <name evidence="2" type="ORF">OTERR_12700</name>
</gene>
<dbReference type="SUPFAM" id="SSF47413">
    <property type="entry name" value="lambda repressor-like DNA-binding domains"/>
    <property type="match status" value="1"/>
</dbReference>
<dbReference type="Proteomes" id="UP000323671">
    <property type="component" value="Chromosome"/>
</dbReference>